<evidence type="ECO:0000256" key="3">
    <source>
        <dbReference type="ARBA" id="ARBA00021007"/>
    </source>
</evidence>
<dbReference type="GO" id="GO:0030964">
    <property type="term" value="C:NADH dehydrogenase complex"/>
    <property type="evidence" value="ECO:0007669"/>
    <property type="project" value="TreeGrafter"/>
</dbReference>
<proteinExistence type="inferred from homology"/>
<dbReference type="InterPro" id="IPR038430">
    <property type="entry name" value="NDAH_ubi_oxred_su3_sf"/>
</dbReference>
<comment type="catalytic activity">
    <reaction evidence="8 9">
        <text>a ubiquinone + NADH + 5 H(+)(in) = a ubiquinol + NAD(+) + 4 H(+)(out)</text>
        <dbReference type="Rhea" id="RHEA:29091"/>
        <dbReference type="Rhea" id="RHEA-COMP:9565"/>
        <dbReference type="Rhea" id="RHEA-COMP:9566"/>
        <dbReference type="ChEBI" id="CHEBI:15378"/>
        <dbReference type="ChEBI" id="CHEBI:16389"/>
        <dbReference type="ChEBI" id="CHEBI:17976"/>
        <dbReference type="ChEBI" id="CHEBI:57540"/>
        <dbReference type="ChEBI" id="CHEBI:57945"/>
        <dbReference type="EC" id="7.1.1.2"/>
    </reaction>
</comment>
<keyword evidence="7 9" id="KW-0472">Membrane</keyword>
<keyword evidence="9" id="KW-0830">Ubiquinone</keyword>
<dbReference type="PANTHER" id="PTHR11058">
    <property type="entry name" value="NADH-UBIQUINONE OXIDOREDUCTASE CHAIN 3"/>
    <property type="match status" value="1"/>
</dbReference>
<keyword evidence="9" id="KW-0520">NAD</keyword>
<comment type="subcellular location">
    <subcellularLocation>
        <location evidence="1">Membrane</location>
    </subcellularLocation>
    <subcellularLocation>
        <location evidence="9">Mitochondrion membrane</location>
        <topology evidence="9">Multi-pass membrane protein</topology>
    </subcellularLocation>
</comment>
<sequence length="118" mass="14235">MMFNLLIMFFIIMLINFLLFLINLNMSKKKKISREKSSPFECGFNPMNSIRLPFSIHFYLISLIFLIFDVEISLILPMIINYKFTFLLNWKLINLFFFMILLMGLFIEWIDGSINWIK</sequence>
<keyword evidence="5 9" id="KW-0812">Transmembrane</keyword>
<evidence type="ECO:0000256" key="9">
    <source>
        <dbReference type="RuleBase" id="RU003640"/>
    </source>
</evidence>
<dbReference type="AlphaFoldDB" id="A0A3Q8U9U9"/>
<dbReference type="InterPro" id="IPR000440">
    <property type="entry name" value="NADH_UbQ/plastoQ_OxRdtase_su3"/>
</dbReference>
<keyword evidence="6 9" id="KW-1133">Transmembrane helix</keyword>
<geneLocation type="mitochondrion" evidence="10"/>
<evidence type="ECO:0000256" key="6">
    <source>
        <dbReference type="ARBA" id="ARBA00022989"/>
    </source>
</evidence>
<dbReference type="EC" id="7.1.1.2" evidence="9"/>
<evidence type="ECO:0000256" key="1">
    <source>
        <dbReference type="ARBA" id="ARBA00004370"/>
    </source>
</evidence>
<evidence type="ECO:0000256" key="4">
    <source>
        <dbReference type="ARBA" id="ARBA00022448"/>
    </source>
</evidence>
<protein>
    <recommendedName>
        <fullName evidence="3 9">NADH-ubiquinone oxidoreductase chain 3</fullName>
        <ecNumber evidence="9">7.1.1.2</ecNumber>
    </recommendedName>
</protein>
<dbReference type="Gene3D" id="1.20.58.1610">
    <property type="entry name" value="NADH:ubiquinone/plastoquinone oxidoreductase, chain 3"/>
    <property type="match status" value="1"/>
</dbReference>
<evidence type="ECO:0000256" key="7">
    <source>
        <dbReference type="ARBA" id="ARBA00023136"/>
    </source>
</evidence>
<evidence type="ECO:0000313" key="10">
    <source>
        <dbReference type="EMBL" id="AZL93109.1"/>
    </source>
</evidence>
<accession>A0A3Q8U9U9</accession>
<feature type="transmembrane region" description="Helical" evidence="9">
    <location>
        <begin position="56"/>
        <end position="80"/>
    </location>
</feature>
<evidence type="ECO:0000256" key="8">
    <source>
        <dbReference type="ARBA" id="ARBA00049551"/>
    </source>
</evidence>
<dbReference type="PANTHER" id="PTHR11058:SF9">
    <property type="entry name" value="NADH-UBIQUINONE OXIDOREDUCTASE CHAIN 3"/>
    <property type="match status" value="1"/>
</dbReference>
<dbReference type="Pfam" id="PF00507">
    <property type="entry name" value="Oxidored_q4"/>
    <property type="match status" value="1"/>
</dbReference>
<keyword evidence="9" id="KW-0679">Respiratory chain</keyword>
<gene>
    <name evidence="10" type="primary">nad3</name>
</gene>
<dbReference type="GO" id="GO:0008137">
    <property type="term" value="F:NADH dehydrogenase (ubiquinone) activity"/>
    <property type="evidence" value="ECO:0007669"/>
    <property type="project" value="UniProtKB-UniRule"/>
</dbReference>
<evidence type="ECO:0000256" key="5">
    <source>
        <dbReference type="ARBA" id="ARBA00022692"/>
    </source>
</evidence>
<reference evidence="10" key="1">
    <citation type="journal article" date="2018" name="Mol. Phylogenet. Evol.">
        <title>Mitochondrial phylogenomics of the Hymenoptera.</title>
        <authorList>
            <person name="Tang P."/>
            <person name="Zhu J.C."/>
            <person name="Zheng B.Y."/>
            <person name="Wei S.J."/>
            <person name="Sharkey M."/>
            <person name="Chen X.X."/>
            <person name="Vogler A.P."/>
        </authorList>
    </citation>
    <scope>NUCLEOTIDE SEQUENCE</scope>
</reference>
<name>A0A3Q8U9U9_9HYME</name>
<comment type="function">
    <text evidence="9">Core subunit of the mitochondrial membrane respiratory chain NADH dehydrogenase (Complex I) which catalyzes electron transfer from NADH through the respiratory chain, using ubiquinone as an electron acceptor. Essential for the catalytic activity of complex I.</text>
</comment>
<feature type="transmembrane region" description="Helical" evidence="9">
    <location>
        <begin position="6"/>
        <end position="26"/>
    </location>
</feature>
<organism evidence="10">
    <name type="scientific">Aulacus sinensis</name>
    <dbReference type="NCBI Taxonomy" id="2491146"/>
    <lineage>
        <taxon>Eukaryota</taxon>
        <taxon>Metazoa</taxon>
        <taxon>Ecdysozoa</taxon>
        <taxon>Arthropoda</taxon>
        <taxon>Hexapoda</taxon>
        <taxon>Insecta</taxon>
        <taxon>Pterygota</taxon>
        <taxon>Neoptera</taxon>
        <taxon>Endopterygota</taxon>
        <taxon>Hymenoptera</taxon>
        <taxon>Apocrita</taxon>
        <taxon>Evanioidea</taxon>
        <taxon>Aulacidae</taxon>
        <taxon>Aulacus</taxon>
    </lineage>
</organism>
<feature type="transmembrane region" description="Helical" evidence="9">
    <location>
        <begin position="92"/>
        <end position="110"/>
    </location>
</feature>
<comment type="similarity">
    <text evidence="2 9">Belongs to the complex I subunit 3 family.</text>
</comment>
<keyword evidence="9" id="KW-0249">Electron transport</keyword>
<keyword evidence="9 10" id="KW-0496">Mitochondrion</keyword>
<keyword evidence="9" id="KW-1278">Translocase</keyword>
<dbReference type="EMBL" id="MG923485">
    <property type="protein sequence ID" value="AZL93109.1"/>
    <property type="molecule type" value="Genomic_DNA"/>
</dbReference>
<evidence type="ECO:0000256" key="2">
    <source>
        <dbReference type="ARBA" id="ARBA00008472"/>
    </source>
</evidence>
<keyword evidence="4 9" id="KW-0813">Transport</keyword>
<dbReference type="GO" id="GO:0031966">
    <property type="term" value="C:mitochondrial membrane"/>
    <property type="evidence" value="ECO:0007669"/>
    <property type="project" value="UniProtKB-SubCell"/>
</dbReference>